<comment type="caution">
    <text evidence="3">The sequence shown here is derived from an EMBL/GenBank/DDBJ whole genome shotgun (WGS) entry which is preliminary data.</text>
</comment>
<dbReference type="EMBL" id="BRXU01000002">
    <property type="protein sequence ID" value="GLC49675.1"/>
    <property type="molecule type" value="Genomic_DNA"/>
</dbReference>
<evidence type="ECO:0000313" key="4">
    <source>
        <dbReference type="Proteomes" id="UP001165080"/>
    </source>
</evidence>
<accession>A0A9W6BDB3</accession>
<feature type="region of interest" description="Disordered" evidence="2">
    <location>
        <begin position="291"/>
        <end position="311"/>
    </location>
</feature>
<feature type="region of interest" description="Disordered" evidence="2">
    <location>
        <begin position="110"/>
        <end position="157"/>
    </location>
</feature>
<sequence>MELIGSQASKKTFGDMLRGGEKKYLASSLADCKTDRERLVKLVVLEDMHKAKPNQLGSVDNHKYDWPSRSLTKEKVALHAKLLMTMGEPSSSAAAPPSSLLLGSGIRQISGTTPQQVPAQEGAGPLERQEDGGGSPAGGSAITEIPAQPPAAVGEPPTSHVQYIAGLVLQQCRLHKAHQEAQAARGAAEQGRDEAVRQRDEAQRCLAEAVRQRDEAVRQKDEAERQRDEAVRQRDEAAEDVRSQRTASAAVAAAVGPRVRRLEEQVAQLRSERDALAARLEQLQQHLHSQQLQLQSQQQHPGQQQQQQQLAERGPMLWCNNWSLPLLLPLPLLPTDTQPQKRPRLNGQGGDADHRHSSCHGRLLPDSIACATSGSHGGGGGATTATAGTMSTGHVRVEEVEGQPVEDVDGDPAAVTAAVLCSDEEEAKRHHNAAAAVLERRGGARQRQLQRLVGEVAVMQRRQAEAQRQAEEARRLRAMQL</sequence>
<dbReference type="Proteomes" id="UP001165080">
    <property type="component" value="Unassembled WGS sequence"/>
</dbReference>
<name>A0A9W6BDB3_9CHLO</name>
<reference evidence="3 4" key="1">
    <citation type="journal article" date="2023" name="Commun. Biol.">
        <title>Reorganization of the ancestral sex-determining regions during the evolution of trioecy in Pleodorina starrii.</title>
        <authorList>
            <person name="Takahashi K."/>
            <person name="Suzuki S."/>
            <person name="Kawai-Toyooka H."/>
            <person name="Yamamoto K."/>
            <person name="Hamaji T."/>
            <person name="Ootsuki R."/>
            <person name="Yamaguchi H."/>
            <person name="Kawachi M."/>
            <person name="Higashiyama T."/>
            <person name="Nozaki H."/>
        </authorList>
    </citation>
    <scope>NUCLEOTIDE SEQUENCE [LARGE SCALE GENOMIC DNA]</scope>
    <source>
        <strain evidence="3 4">NIES-4479</strain>
    </source>
</reference>
<evidence type="ECO:0000313" key="3">
    <source>
        <dbReference type="EMBL" id="GLC49675.1"/>
    </source>
</evidence>
<protein>
    <submittedName>
        <fullName evidence="3">Uncharacterized protein</fullName>
    </submittedName>
</protein>
<feature type="compositionally biased region" description="Basic and acidic residues" evidence="2">
    <location>
        <begin position="215"/>
        <end position="243"/>
    </location>
</feature>
<feature type="compositionally biased region" description="Low complexity" evidence="2">
    <location>
        <begin position="291"/>
        <end position="310"/>
    </location>
</feature>
<keyword evidence="4" id="KW-1185">Reference proteome</keyword>
<evidence type="ECO:0000256" key="1">
    <source>
        <dbReference type="SAM" id="Coils"/>
    </source>
</evidence>
<feature type="coiled-coil region" evidence="1">
    <location>
        <begin position="449"/>
        <end position="479"/>
    </location>
</feature>
<proteinExistence type="predicted"/>
<gene>
    <name evidence="3" type="primary">PLEST004825</name>
    <name evidence="3" type="ORF">PLESTB_000274400</name>
</gene>
<evidence type="ECO:0000256" key="2">
    <source>
        <dbReference type="SAM" id="MobiDB-lite"/>
    </source>
</evidence>
<feature type="region of interest" description="Disordered" evidence="2">
    <location>
        <begin position="215"/>
        <end position="245"/>
    </location>
</feature>
<keyword evidence="1" id="KW-0175">Coiled coil</keyword>
<feature type="region of interest" description="Disordered" evidence="2">
    <location>
        <begin position="333"/>
        <end position="360"/>
    </location>
</feature>
<organism evidence="3 4">
    <name type="scientific">Pleodorina starrii</name>
    <dbReference type="NCBI Taxonomy" id="330485"/>
    <lineage>
        <taxon>Eukaryota</taxon>
        <taxon>Viridiplantae</taxon>
        <taxon>Chlorophyta</taxon>
        <taxon>core chlorophytes</taxon>
        <taxon>Chlorophyceae</taxon>
        <taxon>CS clade</taxon>
        <taxon>Chlamydomonadales</taxon>
        <taxon>Volvocaceae</taxon>
        <taxon>Pleodorina</taxon>
    </lineage>
</organism>
<dbReference type="AlphaFoldDB" id="A0A9W6BDB3"/>